<evidence type="ECO:0000259" key="1">
    <source>
        <dbReference type="Pfam" id="PF24564"/>
    </source>
</evidence>
<sequence>MVITEYHYRRPEQRSPITIEVEYLSRASRAELINDLVWNYRQFYLPVVESGETSPEEHRRFSRESDHAWSALETAFKHCDGFDESFLQGSLADSMSADEEAVQEETKRIAARLIEWADEIEWPAGAEGGLWSTTAQDAAECWTKTRLFTSNSVWPFTQRIRIYIDAQILKAGIVLADLPGLQDTNLARVRASQKYITHCDQILVVAQIGRAITDDSLHSSLKDIIKQHMATELESTARRPRVAVVCTRSDDIDVADAFRLFCGAGGRLENSTAMQAARQELSAAQSTGDFMALNAAKERQRVLLIQARNDHVTEGLQEACLSQIHTGHLPVFCVSNQFYQQHSEMGGKQAFIQLSQIPKLRQFCRATAADGQLAEVRNFLNSSLPQLLSSIDLWAIGYATKIAAVQPVLPDTRRLKQLLDRAPTNLYASQYHAWCVHNGEYETRNLKKNWNAEIIDRMRSELESAWSLVGQEFNNTLGELRDDLAGIIDELAMEAGGMSDRAYESFAAGVNGQQQKSAKI</sequence>
<gene>
    <name evidence="2" type="ORF">B0I36DRAFT_361443</name>
</gene>
<dbReference type="PANTHER" id="PTHR36681">
    <property type="entry name" value="NUCLEAR GTPASE, GERMINAL CENTER-ASSOCIATED, TANDEM DUPLICATE 3"/>
    <property type="match status" value="1"/>
</dbReference>
<evidence type="ECO:0000313" key="3">
    <source>
        <dbReference type="Proteomes" id="UP000756346"/>
    </source>
</evidence>
<evidence type="ECO:0000313" key="2">
    <source>
        <dbReference type="EMBL" id="KAH7032663.1"/>
    </source>
</evidence>
<accession>A0A9P8YAR3</accession>
<dbReference type="Proteomes" id="UP000756346">
    <property type="component" value="Unassembled WGS sequence"/>
</dbReference>
<dbReference type="OrthoDB" id="3598281at2759"/>
<dbReference type="Pfam" id="PF24564">
    <property type="entry name" value="DUF7605"/>
    <property type="match status" value="1"/>
</dbReference>
<dbReference type="SUPFAM" id="SSF52540">
    <property type="entry name" value="P-loop containing nucleoside triphosphate hydrolases"/>
    <property type="match status" value="1"/>
</dbReference>
<dbReference type="InterPro" id="IPR027417">
    <property type="entry name" value="P-loop_NTPase"/>
</dbReference>
<comment type="caution">
    <text evidence="2">The sequence shown here is derived from an EMBL/GenBank/DDBJ whole genome shotgun (WGS) entry which is preliminary data.</text>
</comment>
<reference evidence="2" key="1">
    <citation type="journal article" date="2021" name="Nat. Commun.">
        <title>Genetic determinants of endophytism in the Arabidopsis root mycobiome.</title>
        <authorList>
            <person name="Mesny F."/>
            <person name="Miyauchi S."/>
            <person name="Thiergart T."/>
            <person name="Pickel B."/>
            <person name="Atanasova L."/>
            <person name="Karlsson M."/>
            <person name="Huettel B."/>
            <person name="Barry K.W."/>
            <person name="Haridas S."/>
            <person name="Chen C."/>
            <person name="Bauer D."/>
            <person name="Andreopoulos W."/>
            <person name="Pangilinan J."/>
            <person name="LaButti K."/>
            <person name="Riley R."/>
            <person name="Lipzen A."/>
            <person name="Clum A."/>
            <person name="Drula E."/>
            <person name="Henrissat B."/>
            <person name="Kohler A."/>
            <person name="Grigoriev I.V."/>
            <person name="Martin F.M."/>
            <person name="Hacquard S."/>
        </authorList>
    </citation>
    <scope>NUCLEOTIDE SEQUENCE</scope>
    <source>
        <strain evidence="2">MPI-CAGE-CH-0230</strain>
    </source>
</reference>
<dbReference type="Gene3D" id="3.40.50.300">
    <property type="entry name" value="P-loop containing nucleotide triphosphate hydrolases"/>
    <property type="match status" value="1"/>
</dbReference>
<dbReference type="GeneID" id="70188022"/>
<dbReference type="PANTHER" id="PTHR36681:SF3">
    <property type="entry name" value="NUCLEAR GTPASE, GERMINAL CENTER-ASSOCIATED, TANDEM DUPLICATE 3"/>
    <property type="match status" value="1"/>
</dbReference>
<feature type="domain" description="DUF7605" evidence="1">
    <location>
        <begin position="426"/>
        <end position="504"/>
    </location>
</feature>
<name>A0A9P8YAR3_9PEZI</name>
<dbReference type="InterPro" id="IPR056024">
    <property type="entry name" value="DUF7605"/>
</dbReference>
<protein>
    <recommendedName>
        <fullName evidence="1">DUF7605 domain-containing protein</fullName>
    </recommendedName>
</protein>
<organism evidence="2 3">
    <name type="scientific">Microdochium trichocladiopsis</name>
    <dbReference type="NCBI Taxonomy" id="1682393"/>
    <lineage>
        <taxon>Eukaryota</taxon>
        <taxon>Fungi</taxon>
        <taxon>Dikarya</taxon>
        <taxon>Ascomycota</taxon>
        <taxon>Pezizomycotina</taxon>
        <taxon>Sordariomycetes</taxon>
        <taxon>Xylariomycetidae</taxon>
        <taxon>Xylariales</taxon>
        <taxon>Microdochiaceae</taxon>
        <taxon>Microdochium</taxon>
    </lineage>
</organism>
<dbReference type="RefSeq" id="XP_046013495.1">
    <property type="nucleotide sequence ID" value="XM_046158476.1"/>
</dbReference>
<keyword evidence="3" id="KW-1185">Reference proteome</keyword>
<proteinExistence type="predicted"/>
<dbReference type="EMBL" id="JAGTJQ010000004">
    <property type="protein sequence ID" value="KAH7032663.1"/>
    <property type="molecule type" value="Genomic_DNA"/>
</dbReference>
<dbReference type="AlphaFoldDB" id="A0A9P8YAR3"/>